<organism evidence="1 2">
    <name type="scientific">Zarea fungicola</name>
    <dbReference type="NCBI Taxonomy" id="93591"/>
    <lineage>
        <taxon>Eukaryota</taxon>
        <taxon>Fungi</taxon>
        <taxon>Dikarya</taxon>
        <taxon>Ascomycota</taxon>
        <taxon>Pezizomycotina</taxon>
        <taxon>Sordariomycetes</taxon>
        <taxon>Hypocreomycetidae</taxon>
        <taxon>Hypocreales</taxon>
        <taxon>Cordycipitaceae</taxon>
        <taxon>Zarea</taxon>
    </lineage>
</organism>
<reference evidence="1" key="1">
    <citation type="submission" date="2022-08" db="EMBL/GenBank/DDBJ databases">
        <title>Genome Sequence of Lecanicillium fungicola.</title>
        <authorList>
            <person name="Buettner E."/>
        </authorList>
    </citation>
    <scope>NUCLEOTIDE SEQUENCE</scope>
    <source>
        <strain evidence="1">Babe33</strain>
    </source>
</reference>
<evidence type="ECO:0000313" key="1">
    <source>
        <dbReference type="EMBL" id="KAJ2956214.1"/>
    </source>
</evidence>
<name>A0ACC1MBU0_9HYPO</name>
<protein>
    <submittedName>
        <fullName evidence="1">Uncharacterized protein</fullName>
    </submittedName>
</protein>
<keyword evidence="2" id="KW-1185">Reference proteome</keyword>
<evidence type="ECO:0000313" key="2">
    <source>
        <dbReference type="Proteomes" id="UP001143910"/>
    </source>
</evidence>
<comment type="caution">
    <text evidence="1">The sequence shown here is derived from an EMBL/GenBank/DDBJ whole genome shotgun (WGS) entry which is preliminary data.</text>
</comment>
<gene>
    <name evidence="1" type="ORF">NQ176_g11334</name>
</gene>
<dbReference type="Proteomes" id="UP001143910">
    <property type="component" value="Unassembled WGS sequence"/>
</dbReference>
<sequence length="418" mass="47130">MAATEIIISESGGVESRTVRPANEPRMDVRSKSDSFTAATGATPKGRGSPGQENTQSELFQVLYQCKKICQDIKTSRLPPLASRDLGKKTVSRELSDELVNAYLRTFEGVYRVLHVPTFRQEYATYWENPSEASEAFLILLQLCMVLGTSIRESPASLKSIAIRWIYEAQMWLMLPPEKSRMTLTGIQIMCLLTLAKMTCGVSADLTWVMAGSLVRTAMYIGLHRDPSHISEMTVYKAEMRRRLWATIMELNLQYAFEAGGMPLISCDDYDTLPPAELDDDKLDDSIDDVGNRIASSAVATQSSVLVQVYKSFPVRLKLLQYTNDFRVNFNYDETLRLNSELTKACRSFTQTIGDLVRRPDGTSTLFDPEGDGPITSFHISLAEVILYRCFHALHFPVLFTSFDDPKFYFSRKMCLDV</sequence>
<dbReference type="EMBL" id="JANJQO010003772">
    <property type="protein sequence ID" value="KAJ2956214.1"/>
    <property type="molecule type" value="Genomic_DNA"/>
</dbReference>
<proteinExistence type="predicted"/>
<accession>A0ACC1MBU0</accession>